<sequence>MANSTNKMPALFIGHGSPMNAIEDNDFTRNWAKIAREIPKPEAILAISAHWYTTGSRITDETYPKMVYDMYGFPEELYRVVYKAKGSPELAHLTKDLIKRTVKIDNSWGYDHGTWSVLSKMYPEADIPVYQLSVDSNASAETHFQIGQEISSLRDKGVLIFGSGNVVHNLSKISWGMEGGHPWAVEFDHYIKEKIIKRQYQDAINYKSAGNSSELAFFTPEHFYPLLYILGASKEDDRVSIFNDSCVMGSLSMTSYLFQ</sequence>
<dbReference type="EMBL" id="OMOF01000082">
    <property type="protein sequence ID" value="SPF37052.1"/>
    <property type="molecule type" value="Genomic_DNA"/>
</dbReference>
<feature type="domain" description="Extradiol ring-cleavage dioxygenase class III enzyme subunit B" evidence="6">
    <location>
        <begin position="23"/>
        <end position="258"/>
    </location>
</feature>
<dbReference type="EC" id="1.13.-.-" evidence="7"/>
<evidence type="ECO:0000256" key="3">
    <source>
        <dbReference type="ARBA" id="ARBA00022723"/>
    </source>
</evidence>
<comment type="similarity">
    <text evidence="2">Belongs to the DODA-type extradiol aromatic ring-opening dioxygenase family.</text>
</comment>
<dbReference type="PIRSF" id="PIRSF006157">
    <property type="entry name" value="Doxgns_DODA"/>
    <property type="match status" value="1"/>
</dbReference>
<dbReference type="CDD" id="cd07363">
    <property type="entry name" value="45_DOPA_Dioxygenase"/>
    <property type="match status" value="1"/>
</dbReference>
<comment type="cofactor">
    <cofactor evidence="1">
        <name>Zn(2+)</name>
        <dbReference type="ChEBI" id="CHEBI:29105"/>
    </cofactor>
</comment>
<evidence type="ECO:0000256" key="4">
    <source>
        <dbReference type="ARBA" id="ARBA00022833"/>
    </source>
</evidence>
<dbReference type="InterPro" id="IPR004183">
    <property type="entry name" value="Xdiol_dOase_suB"/>
</dbReference>
<keyword evidence="3" id="KW-0479">Metal-binding</keyword>
<evidence type="ECO:0000256" key="2">
    <source>
        <dbReference type="ARBA" id="ARBA00007581"/>
    </source>
</evidence>
<evidence type="ECO:0000256" key="1">
    <source>
        <dbReference type="ARBA" id="ARBA00001947"/>
    </source>
</evidence>
<proteinExistence type="inferred from homology"/>
<dbReference type="GO" id="GO:0008270">
    <property type="term" value="F:zinc ion binding"/>
    <property type="evidence" value="ECO:0007669"/>
    <property type="project" value="InterPro"/>
</dbReference>
<evidence type="ECO:0000259" key="6">
    <source>
        <dbReference type="Pfam" id="PF02900"/>
    </source>
</evidence>
<organism evidence="7 8">
    <name type="scientific">Candidatus Desulfosporosinus infrequens</name>
    <dbReference type="NCBI Taxonomy" id="2043169"/>
    <lineage>
        <taxon>Bacteria</taxon>
        <taxon>Bacillati</taxon>
        <taxon>Bacillota</taxon>
        <taxon>Clostridia</taxon>
        <taxon>Eubacteriales</taxon>
        <taxon>Desulfitobacteriaceae</taxon>
        <taxon>Desulfosporosinus</taxon>
    </lineage>
</organism>
<dbReference type="PANTHER" id="PTHR30096">
    <property type="entry name" value="4,5-DOPA DIOXYGENASE EXTRADIOL-LIKE PROTEIN"/>
    <property type="match status" value="1"/>
</dbReference>
<gene>
    <name evidence="7" type="primary">ygiD</name>
    <name evidence="7" type="ORF">SBF1_1720002</name>
</gene>
<dbReference type="GO" id="GO:0016702">
    <property type="term" value="F:oxidoreductase activity, acting on single donors with incorporation of molecular oxygen, incorporation of two atoms of oxygen"/>
    <property type="evidence" value="ECO:0007669"/>
    <property type="project" value="UniProtKB-ARBA"/>
</dbReference>
<accession>A0A2U3KBJ6</accession>
<dbReference type="Gene3D" id="3.40.830.10">
    <property type="entry name" value="LigB-like"/>
    <property type="match status" value="1"/>
</dbReference>
<evidence type="ECO:0000313" key="7">
    <source>
        <dbReference type="EMBL" id="SPF37052.1"/>
    </source>
</evidence>
<dbReference type="GO" id="GO:0008198">
    <property type="term" value="F:ferrous iron binding"/>
    <property type="evidence" value="ECO:0007669"/>
    <property type="project" value="InterPro"/>
</dbReference>
<reference evidence="8" key="1">
    <citation type="submission" date="2018-02" db="EMBL/GenBank/DDBJ databases">
        <authorList>
            <person name="Hausmann B."/>
        </authorList>
    </citation>
    <scope>NUCLEOTIDE SEQUENCE [LARGE SCALE GENOMIC DNA]</scope>
    <source>
        <strain evidence="8">Peat soil MAG SbF1</strain>
    </source>
</reference>
<name>A0A2U3KBJ6_9FIRM</name>
<dbReference type="NCBIfam" id="NF007914">
    <property type="entry name" value="PRK10628.1"/>
    <property type="match status" value="1"/>
</dbReference>
<dbReference type="Proteomes" id="UP000238916">
    <property type="component" value="Unassembled WGS sequence"/>
</dbReference>
<protein>
    <submittedName>
        <fullName evidence="7">Putative enzyme</fullName>
        <ecNumber evidence="7">1.13.-.-</ecNumber>
    </submittedName>
</protein>
<evidence type="ECO:0000256" key="5">
    <source>
        <dbReference type="ARBA" id="ARBA00023002"/>
    </source>
</evidence>
<keyword evidence="5 7" id="KW-0560">Oxidoreductase</keyword>
<dbReference type="PANTHER" id="PTHR30096:SF0">
    <property type="entry name" value="4,5-DOPA DIOXYGENASE EXTRADIOL-LIKE PROTEIN"/>
    <property type="match status" value="1"/>
</dbReference>
<dbReference type="Pfam" id="PF02900">
    <property type="entry name" value="LigB"/>
    <property type="match status" value="1"/>
</dbReference>
<dbReference type="AlphaFoldDB" id="A0A2U3KBJ6"/>
<dbReference type="SUPFAM" id="SSF53213">
    <property type="entry name" value="LigB-like"/>
    <property type="match status" value="1"/>
</dbReference>
<evidence type="ECO:0000313" key="8">
    <source>
        <dbReference type="Proteomes" id="UP000238916"/>
    </source>
</evidence>
<dbReference type="InterPro" id="IPR014436">
    <property type="entry name" value="Extradiol_dOase_DODA"/>
</dbReference>
<keyword evidence="4" id="KW-0862">Zinc</keyword>